<feature type="transmembrane region" description="Helical" evidence="2">
    <location>
        <begin position="400"/>
        <end position="423"/>
    </location>
</feature>
<accession>A0AA36N6T3</accession>
<name>A0AA36N6T3_9DINO</name>
<dbReference type="EMBL" id="CAUJNA010003394">
    <property type="protein sequence ID" value="CAJ1401015.1"/>
    <property type="molecule type" value="Genomic_DNA"/>
</dbReference>
<keyword evidence="2" id="KW-1133">Transmembrane helix</keyword>
<sequence length="722" mass="80529">MELHMRIPAERWCITKTEFFTFVKDVLDVWSYGQLPDCPQRPNPSHNDRKRGPNLYQVNEHFVKPVTLAAGGMSYALMLHPEGLPCHVFVSHAWAEGLFELGNNVRRAWPQVRGLLNMYLCLLGNPQNLDMERLLVSPEHSPFAKALSHASHVLVIPNGHCSIYTRLWCVYEAYLGTVMHKTCLMPLRPRSSAKRVSLLCTILLPCLFGLLLGIMWTMLPLSERVEKKSLDFAFNLLILSTTLAVFISIAGRALVRPRLQFQLARPVHMLNICLASAMTIPWFWENLELPNVWQHLTHGAVPFALILMNVTRVSKITQQQLANNELSRQASHLSFQSLSEASCSSDTDETRIREAIAGFEDEVIVTLQVLMKAGIYTKKLRQAHTLGLDISGMVSANLRVNLRIVAFSWLLSILDTMGCMSWIQCCSTPPAWSYYASLGVVGFIMFLLPLLLVNLDKRGPEWPVFAVNCWVLLSSIGLVAPIGVTFVVNMHEVGLRQMPARFAAASPAGMKTTCPFTVTWMLVLLGRPFMAILSAAVTFVEPTSFYLAKQALGCSRRHESRTPKLKDLEGLEDSSGTGSDSDSPVFRMAPVLGEAGPVAWAVAKDMPLTSDACRGLCGILLEPTLAEEEVLHTLAKELSENLGFSKQKDFELERLPLVALTDPSDPFGLKLMLFWAVFFYCLTLVALVFFVLDLLSESDYEPVETSPDTDTEYIIKISPAKV</sequence>
<reference evidence="3" key="1">
    <citation type="submission" date="2023-08" db="EMBL/GenBank/DDBJ databases">
        <authorList>
            <person name="Chen Y."/>
            <person name="Shah S."/>
            <person name="Dougan E. K."/>
            <person name="Thang M."/>
            <person name="Chan C."/>
        </authorList>
    </citation>
    <scope>NUCLEOTIDE SEQUENCE</scope>
</reference>
<feature type="transmembrane region" description="Helical" evidence="2">
    <location>
        <begin position="529"/>
        <end position="548"/>
    </location>
</feature>
<dbReference type="AlphaFoldDB" id="A0AA36N6T3"/>
<keyword evidence="2" id="KW-0812">Transmembrane</keyword>
<feature type="transmembrane region" description="Helical" evidence="2">
    <location>
        <begin position="465"/>
        <end position="488"/>
    </location>
</feature>
<evidence type="ECO:0000256" key="2">
    <source>
        <dbReference type="SAM" id="Phobius"/>
    </source>
</evidence>
<feature type="transmembrane region" description="Helical" evidence="2">
    <location>
        <begin position="236"/>
        <end position="255"/>
    </location>
</feature>
<feature type="transmembrane region" description="Helical" evidence="2">
    <location>
        <begin position="435"/>
        <end position="453"/>
    </location>
</feature>
<evidence type="ECO:0000256" key="1">
    <source>
        <dbReference type="SAM" id="MobiDB-lite"/>
    </source>
</evidence>
<evidence type="ECO:0000313" key="4">
    <source>
        <dbReference type="Proteomes" id="UP001178507"/>
    </source>
</evidence>
<evidence type="ECO:0000313" key="3">
    <source>
        <dbReference type="EMBL" id="CAJ1401015.1"/>
    </source>
</evidence>
<proteinExistence type="predicted"/>
<feature type="compositionally biased region" description="Low complexity" evidence="1">
    <location>
        <begin position="573"/>
        <end position="583"/>
    </location>
</feature>
<feature type="transmembrane region" description="Helical" evidence="2">
    <location>
        <begin position="296"/>
        <end position="314"/>
    </location>
</feature>
<keyword evidence="4" id="KW-1185">Reference proteome</keyword>
<feature type="region of interest" description="Disordered" evidence="1">
    <location>
        <begin position="563"/>
        <end position="584"/>
    </location>
</feature>
<comment type="caution">
    <text evidence="3">The sequence shown here is derived from an EMBL/GenBank/DDBJ whole genome shotgun (WGS) entry which is preliminary data.</text>
</comment>
<keyword evidence="2" id="KW-0472">Membrane</keyword>
<feature type="transmembrane region" description="Helical" evidence="2">
    <location>
        <begin position="267"/>
        <end position="284"/>
    </location>
</feature>
<protein>
    <submittedName>
        <fullName evidence="3">Uncharacterized protein</fullName>
    </submittedName>
</protein>
<feature type="transmembrane region" description="Helical" evidence="2">
    <location>
        <begin position="196"/>
        <end position="216"/>
    </location>
</feature>
<organism evidence="3 4">
    <name type="scientific">Effrenium voratum</name>
    <dbReference type="NCBI Taxonomy" id="2562239"/>
    <lineage>
        <taxon>Eukaryota</taxon>
        <taxon>Sar</taxon>
        <taxon>Alveolata</taxon>
        <taxon>Dinophyceae</taxon>
        <taxon>Suessiales</taxon>
        <taxon>Symbiodiniaceae</taxon>
        <taxon>Effrenium</taxon>
    </lineage>
</organism>
<gene>
    <name evidence="3" type="ORF">EVOR1521_LOCUS24240</name>
</gene>
<dbReference type="Proteomes" id="UP001178507">
    <property type="component" value="Unassembled WGS sequence"/>
</dbReference>
<feature type="transmembrane region" description="Helical" evidence="2">
    <location>
        <begin position="671"/>
        <end position="692"/>
    </location>
</feature>